<dbReference type="EMBL" id="CP011144">
    <property type="protein sequence ID" value="AKC87768.1"/>
    <property type="molecule type" value="Genomic_DNA"/>
</dbReference>
<feature type="chain" id="PRO_5002416262" description="DUF4189 domain-containing protein" evidence="1">
    <location>
        <begin position="20"/>
        <end position="135"/>
    </location>
</feature>
<evidence type="ECO:0000313" key="3">
    <source>
        <dbReference type="EMBL" id="AKC87768.1"/>
    </source>
</evidence>
<dbReference type="InterPro" id="IPR025240">
    <property type="entry name" value="DUF4189"/>
</dbReference>
<dbReference type="PATRIC" id="fig|314722.6.peg.3113"/>
<gene>
    <name evidence="3" type="ORF">WQ53_14370</name>
</gene>
<sequence length="135" mass="14340">MWNLVLVALGALVPAYSHAASAVVHDPDSGAFGYSFNQPSVSLAARDAVGHCVRRSLNCSQLATTSEPGYSALVTGSRSIGYALSQPNDEQARDKAMAMCRRRSDNCVLHLVWHEVPGESTRIPPAPPAPTVTLP</sequence>
<accession>A0A0E3Z3W4</accession>
<keyword evidence="4" id="KW-1185">Reference proteome</keyword>
<dbReference type="AlphaFoldDB" id="A0A0E3Z3W4"/>
<dbReference type="KEGG" id="psuw:WQ53_14370"/>
<evidence type="ECO:0000313" key="4">
    <source>
        <dbReference type="Proteomes" id="UP000033067"/>
    </source>
</evidence>
<feature type="domain" description="DUF4189" evidence="2">
    <location>
        <begin position="22"/>
        <end position="110"/>
    </location>
</feature>
<dbReference type="OrthoDB" id="6054132at2"/>
<feature type="signal peptide" evidence="1">
    <location>
        <begin position="1"/>
        <end position="19"/>
    </location>
</feature>
<proteinExistence type="predicted"/>
<dbReference type="RefSeq" id="WP_052633379.1">
    <property type="nucleotide sequence ID" value="NZ_CP011144.1"/>
</dbReference>
<protein>
    <recommendedName>
        <fullName evidence="2">DUF4189 domain-containing protein</fullName>
    </recommendedName>
</protein>
<evidence type="ECO:0000259" key="2">
    <source>
        <dbReference type="Pfam" id="PF13827"/>
    </source>
</evidence>
<evidence type="ECO:0000256" key="1">
    <source>
        <dbReference type="SAM" id="SignalP"/>
    </source>
</evidence>
<keyword evidence="1" id="KW-0732">Signal</keyword>
<name>A0A0E3Z3W4_9GAMM</name>
<dbReference type="Pfam" id="PF13827">
    <property type="entry name" value="DUF4189"/>
    <property type="match status" value="1"/>
</dbReference>
<dbReference type="Proteomes" id="UP000033067">
    <property type="component" value="Chromosome"/>
</dbReference>
<reference evidence="3 4" key="1">
    <citation type="journal article" date="2015" name="Genome Announc.">
        <title>Complete Genome Sequence of Pseudoxanthomonas suwonensis Strain J1, a Cellulose-Degrading Bacterium Isolated from Leaf- and Wood-Enriched Soil.</title>
        <authorList>
            <person name="Hou L."/>
            <person name="Jiang J."/>
            <person name="Xu Z."/>
            <person name="Zhou Y."/>
            <person name="Leung F.C."/>
        </authorList>
    </citation>
    <scope>NUCLEOTIDE SEQUENCE [LARGE SCALE GENOMIC DNA]</scope>
    <source>
        <strain evidence="3 4">J1</strain>
    </source>
</reference>
<organism evidence="3 4">
    <name type="scientific">Pseudoxanthomonas suwonensis</name>
    <dbReference type="NCBI Taxonomy" id="314722"/>
    <lineage>
        <taxon>Bacteria</taxon>
        <taxon>Pseudomonadati</taxon>
        <taxon>Pseudomonadota</taxon>
        <taxon>Gammaproteobacteria</taxon>
        <taxon>Lysobacterales</taxon>
        <taxon>Lysobacteraceae</taxon>
        <taxon>Pseudoxanthomonas</taxon>
    </lineage>
</organism>